<dbReference type="Proteomes" id="UP000076976">
    <property type="component" value="Unassembled WGS sequence"/>
</dbReference>
<protein>
    <recommendedName>
        <fullName evidence="4">GAP family protein</fullName>
    </recommendedName>
</protein>
<evidence type="ECO:0000256" key="1">
    <source>
        <dbReference type="SAM" id="Phobius"/>
    </source>
</evidence>
<feature type="transmembrane region" description="Helical" evidence="1">
    <location>
        <begin position="6"/>
        <end position="29"/>
    </location>
</feature>
<dbReference type="RefSeq" id="WP_068274449.1">
    <property type="nucleotide sequence ID" value="NZ_LQZG01000003.1"/>
</dbReference>
<dbReference type="STRING" id="262209.AWH69_09120"/>
<reference evidence="2 3" key="1">
    <citation type="submission" date="2016-01" db="EMBL/GenBank/DDBJ databases">
        <title>Janibacter melonis strain CD11_4 genome sequencing and assembly.</title>
        <authorList>
            <person name="Nair G.R."/>
            <person name="Kaur G."/>
            <person name="Chander A.M."/>
            <person name="Mayilraj S."/>
        </authorList>
    </citation>
    <scope>NUCLEOTIDE SEQUENCE [LARGE SCALE GENOMIC DNA]</scope>
    <source>
        <strain evidence="2 3">CD11-4</strain>
    </source>
</reference>
<gene>
    <name evidence="2" type="ORF">AWH69_09120</name>
</gene>
<feature type="transmembrane region" description="Helical" evidence="1">
    <location>
        <begin position="41"/>
        <end position="64"/>
    </location>
</feature>
<feature type="transmembrane region" description="Helical" evidence="1">
    <location>
        <begin position="131"/>
        <end position="152"/>
    </location>
</feature>
<accession>A0A176QA67</accession>
<dbReference type="AlphaFoldDB" id="A0A176QA67"/>
<evidence type="ECO:0000313" key="2">
    <source>
        <dbReference type="EMBL" id="OAB86622.1"/>
    </source>
</evidence>
<dbReference type="InterPro" id="IPR021315">
    <property type="entry name" value="Gap/Sap"/>
</dbReference>
<evidence type="ECO:0008006" key="4">
    <source>
        <dbReference type="Google" id="ProtNLM"/>
    </source>
</evidence>
<feature type="transmembrane region" description="Helical" evidence="1">
    <location>
        <begin position="172"/>
        <end position="193"/>
    </location>
</feature>
<dbReference type="Pfam" id="PF11139">
    <property type="entry name" value="SfLAP"/>
    <property type="match status" value="1"/>
</dbReference>
<feature type="transmembrane region" description="Helical" evidence="1">
    <location>
        <begin position="70"/>
        <end position="92"/>
    </location>
</feature>
<organism evidence="2 3">
    <name type="scientific">Janibacter melonis</name>
    <dbReference type="NCBI Taxonomy" id="262209"/>
    <lineage>
        <taxon>Bacteria</taxon>
        <taxon>Bacillati</taxon>
        <taxon>Actinomycetota</taxon>
        <taxon>Actinomycetes</taxon>
        <taxon>Micrococcales</taxon>
        <taxon>Intrasporangiaceae</taxon>
        <taxon>Janibacter</taxon>
    </lineage>
</organism>
<keyword evidence="1" id="KW-1133">Transmembrane helix</keyword>
<comment type="caution">
    <text evidence="2">The sequence shown here is derived from an EMBL/GenBank/DDBJ whole genome shotgun (WGS) entry which is preliminary data.</text>
</comment>
<name>A0A176QA67_9MICO</name>
<sequence>MDLPQLLTLAVLALVDSTSFGTLLIPLWFMLAPGRVRPGRVVVFLGTIAGFYWVLGVALATGLLTVAGDLGAWLSTTTGTRVQVAVGVLLLATGVLMPTRKNGEGGGATSRRVHRWRDRAMGVDGQRGGTGALVGLAVAAAAIEAASMIPYLAGIGIVTSAPVGAGERALVLAGYCVVMVLPALLLLGLRLGLGRRLEPVLRRVAAWMERTSGETVAWVLAIVGLLILSNAGDAGLPGWMPFG</sequence>
<keyword evidence="3" id="KW-1185">Reference proteome</keyword>
<keyword evidence="1" id="KW-0812">Transmembrane</keyword>
<dbReference type="EMBL" id="LQZG01000003">
    <property type="protein sequence ID" value="OAB86622.1"/>
    <property type="molecule type" value="Genomic_DNA"/>
</dbReference>
<proteinExistence type="predicted"/>
<evidence type="ECO:0000313" key="3">
    <source>
        <dbReference type="Proteomes" id="UP000076976"/>
    </source>
</evidence>
<keyword evidence="1" id="KW-0472">Membrane</keyword>
<feature type="transmembrane region" description="Helical" evidence="1">
    <location>
        <begin position="214"/>
        <end position="232"/>
    </location>
</feature>